<sequence>MSPNQSASPMEAGPSDTTLQDAAPPSPSRAQNLPHEITHEIFVLFRETFQPYTDTGLTHASLILSHVCRRWRYVSLFYPRLWNELSLKDEESTVAVLARGGNDTPLDVDFRCKRKPSSTRLNAILRFVEELSRVRKLHITSINEVLNFWYNTLNQCSAPMLEDFSVISLGEQELFVFQANFLGGPFSHLKKLRLENCDLDWRAPIFTDVMTELTLVDVPFPTSYMGVRRMVSAFENMPNLINLSISFLPRSTIITDHNEDFPEVPTLENMQWPISTLSKLQRLDLVGMVTHCGRFLSLNRPGPNTTVNLTLEYNARKEDWSEACDDLFDGLDTFLEDVIFDALNIGKIARWQWSFYAGQSNHNQNQWPFTPITRDPSHSSLAGGYGTPTNRIPIDRQRFNLSISFGSRGSPPTHEHVLSFLCHVLCQLRVGDTLRTLHLASKAKLNEDWLTRPLGRMPQLENFSLEFIEPMKALLILFGLPCQSLEEYDHCLSTDHVCSQDLYMHKLKRLEVYEPDAGASQTSSERHDVWQDFLRGMRLRKSNRHRWMCVLLRECDLEEKIVCDLQGTVQQVTQAFSPPVSD</sequence>
<comment type="caution">
    <text evidence="2">The sequence shown here is derived from an EMBL/GenBank/DDBJ whole genome shotgun (WGS) entry which is preliminary data.</text>
</comment>
<evidence type="ECO:0000256" key="1">
    <source>
        <dbReference type="SAM" id="MobiDB-lite"/>
    </source>
</evidence>
<evidence type="ECO:0000313" key="3">
    <source>
        <dbReference type="Proteomes" id="UP000310158"/>
    </source>
</evidence>
<dbReference type="AlphaFoldDB" id="A0A4S4LMF1"/>
<dbReference type="SUPFAM" id="SSF52047">
    <property type="entry name" value="RNI-like"/>
    <property type="match status" value="1"/>
</dbReference>
<reference evidence="2 3" key="1">
    <citation type="submission" date="2019-02" db="EMBL/GenBank/DDBJ databases">
        <title>Genome sequencing of the rare red list fungi Bondarzewia mesenterica.</title>
        <authorList>
            <person name="Buettner E."/>
            <person name="Kellner H."/>
        </authorList>
    </citation>
    <scope>NUCLEOTIDE SEQUENCE [LARGE SCALE GENOMIC DNA]</scope>
    <source>
        <strain evidence="2 3">DSM 108281</strain>
    </source>
</reference>
<dbReference type="OrthoDB" id="2603857at2759"/>
<dbReference type="Gene3D" id="1.20.1280.50">
    <property type="match status" value="1"/>
</dbReference>
<evidence type="ECO:0000313" key="2">
    <source>
        <dbReference type="EMBL" id="THH13374.1"/>
    </source>
</evidence>
<dbReference type="Gene3D" id="3.80.10.10">
    <property type="entry name" value="Ribonuclease Inhibitor"/>
    <property type="match status" value="1"/>
</dbReference>
<keyword evidence="3" id="KW-1185">Reference proteome</keyword>
<name>A0A4S4LMF1_9AGAM</name>
<proteinExistence type="predicted"/>
<organism evidence="2 3">
    <name type="scientific">Bondarzewia mesenterica</name>
    <dbReference type="NCBI Taxonomy" id="1095465"/>
    <lineage>
        <taxon>Eukaryota</taxon>
        <taxon>Fungi</taxon>
        <taxon>Dikarya</taxon>
        <taxon>Basidiomycota</taxon>
        <taxon>Agaricomycotina</taxon>
        <taxon>Agaricomycetes</taxon>
        <taxon>Russulales</taxon>
        <taxon>Bondarzewiaceae</taxon>
        <taxon>Bondarzewia</taxon>
    </lineage>
</organism>
<dbReference type="EMBL" id="SGPL01000359">
    <property type="protein sequence ID" value="THH13374.1"/>
    <property type="molecule type" value="Genomic_DNA"/>
</dbReference>
<protein>
    <submittedName>
        <fullName evidence="2">Uncharacterized protein</fullName>
    </submittedName>
</protein>
<accession>A0A4S4LMF1</accession>
<feature type="region of interest" description="Disordered" evidence="1">
    <location>
        <begin position="1"/>
        <end position="32"/>
    </location>
</feature>
<dbReference type="Proteomes" id="UP000310158">
    <property type="component" value="Unassembled WGS sequence"/>
</dbReference>
<gene>
    <name evidence="2" type="ORF">EW146_g6825</name>
</gene>
<dbReference type="InterPro" id="IPR032675">
    <property type="entry name" value="LRR_dom_sf"/>
</dbReference>